<sequence length="79" mass="8362">MAGIPGMSVALVPWGAQVMTVTVSSSAVAEPAVPQPLASRAQTAAEAAVLRRAYRRLGLMRRHDAGREVTHGRPTANRE</sequence>
<comment type="caution">
    <text evidence="1">The sequence shown here is derived from an EMBL/GenBank/DDBJ whole genome shotgun (WGS) entry which is preliminary data.</text>
</comment>
<dbReference type="EMBL" id="BMMP01000004">
    <property type="protein sequence ID" value="GGO46042.1"/>
    <property type="molecule type" value="Genomic_DNA"/>
</dbReference>
<organism evidence="1 2">
    <name type="scientific">Streptomyces daqingensis</name>
    <dbReference type="NCBI Taxonomy" id="1472640"/>
    <lineage>
        <taxon>Bacteria</taxon>
        <taxon>Bacillati</taxon>
        <taxon>Actinomycetota</taxon>
        <taxon>Actinomycetes</taxon>
        <taxon>Kitasatosporales</taxon>
        <taxon>Streptomycetaceae</taxon>
        <taxon>Streptomyces</taxon>
    </lineage>
</organism>
<accession>A0ABQ2M2C3</accession>
<evidence type="ECO:0000313" key="2">
    <source>
        <dbReference type="Proteomes" id="UP000631535"/>
    </source>
</evidence>
<gene>
    <name evidence="1" type="ORF">GCM10012287_15420</name>
</gene>
<dbReference type="Proteomes" id="UP000631535">
    <property type="component" value="Unassembled WGS sequence"/>
</dbReference>
<name>A0ABQ2M2C3_9ACTN</name>
<keyword evidence="2" id="KW-1185">Reference proteome</keyword>
<protein>
    <submittedName>
        <fullName evidence="1">Uncharacterized protein</fullName>
    </submittedName>
</protein>
<evidence type="ECO:0000313" key="1">
    <source>
        <dbReference type="EMBL" id="GGO46042.1"/>
    </source>
</evidence>
<reference evidence="2" key="1">
    <citation type="journal article" date="2019" name="Int. J. Syst. Evol. Microbiol.">
        <title>The Global Catalogue of Microorganisms (GCM) 10K type strain sequencing project: providing services to taxonomists for standard genome sequencing and annotation.</title>
        <authorList>
            <consortium name="The Broad Institute Genomics Platform"/>
            <consortium name="The Broad Institute Genome Sequencing Center for Infectious Disease"/>
            <person name="Wu L."/>
            <person name="Ma J."/>
        </authorList>
    </citation>
    <scope>NUCLEOTIDE SEQUENCE [LARGE SCALE GENOMIC DNA]</scope>
    <source>
        <strain evidence="2">CGMCC 4.7178</strain>
    </source>
</reference>
<proteinExistence type="predicted"/>